<evidence type="ECO:0000313" key="5">
    <source>
        <dbReference type="EMBL" id="PIE32328.1"/>
    </source>
</evidence>
<feature type="region of interest" description="Disordered" evidence="2">
    <location>
        <begin position="358"/>
        <end position="434"/>
    </location>
</feature>
<keyword evidence="3" id="KW-0472">Membrane</keyword>
<dbReference type="GO" id="GO:0017089">
    <property type="term" value="F:glycolipid transfer activity"/>
    <property type="evidence" value="ECO:0007669"/>
    <property type="project" value="TreeGrafter"/>
</dbReference>
<keyword evidence="3" id="KW-0812">Transmembrane</keyword>
<dbReference type="InterPro" id="IPR052037">
    <property type="entry name" value="LPS_export_LptA"/>
</dbReference>
<keyword evidence="3" id="KW-1133">Transmembrane helix</keyword>
<dbReference type="GO" id="GO:0009279">
    <property type="term" value="C:cell outer membrane"/>
    <property type="evidence" value="ECO:0007669"/>
    <property type="project" value="TreeGrafter"/>
</dbReference>
<feature type="domain" description="Organic solvent tolerance-like N-terminal" evidence="4">
    <location>
        <begin position="73"/>
        <end position="177"/>
    </location>
</feature>
<feature type="region of interest" description="Disordered" evidence="2">
    <location>
        <begin position="200"/>
        <end position="235"/>
    </location>
</feature>
<feature type="compositionally biased region" description="Polar residues" evidence="2">
    <location>
        <begin position="358"/>
        <end position="368"/>
    </location>
</feature>
<feature type="transmembrane region" description="Helical" evidence="3">
    <location>
        <begin position="33"/>
        <end position="52"/>
    </location>
</feature>
<dbReference type="GO" id="GO:0030288">
    <property type="term" value="C:outer membrane-bounded periplasmic space"/>
    <property type="evidence" value="ECO:0007669"/>
    <property type="project" value="TreeGrafter"/>
</dbReference>
<accession>A0A2G6K9E8</accession>
<dbReference type="InterPro" id="IPR005653">
    <property type="entry name" value="OstA-like_N"/>
</dbReference>
<dbReference type="PANTHER" id="PTHR36504">
    <property type="entry name" value="LIPOPOLYSACCHARIDE EXPORT SYSTEM PROTEIN LPTA"/>
    <property type="match status" value="1"/>
</dbReference>
<evidence type="ECO:0000259" key="4">
    <source>
        <dbReference type="Pfam" id="PF03968"/>
    </source>
</evidence>
<evidence type="ECO:0000256" key="3">
    <source>
        <dbReference type="SAM" id="Phobius"/>
    </source>
</evidence>
<feature type="domain" description="Organic solvent tolerance-like N-terminal" evidence="4">
    <location>
        <begin position="241"/>
        <end position="354"/>
    </location>
</feature>
<comment type="caution">
    <text evidence="5">The sequence shown here is derived from an EMBL/GenBank/DDBJ whole genome shotgun (WGS) entry which is preliminary data.</text>
</comment>
<gene>
    <name evidence="5" type="ORF">CSA56_15765</name>
</gene>
<evidence type="ECO:0000256" key="2">
    <source>
        <dbReference type="SAM" id="MobiDB-lite"/>
    </source>
</evidence>
<dbReference type="Proteomes" id="UP000230821">
    <property type="component" value="Unassembled WGS sequence"/>
</dbReference>
<evidence type="ECO:0000256" key="1">
    <source>
        <dbReference type="ARBA" id="ARBA00022729"/>
    </source>
</evidence>
<keyword evidence="1" id="KW-0732">Signal</keyword>
<reference evidence="5 6" key="1">
    <citation type="submission" date="2017-10" db="EMBL/GenBank/DDBJ databases">
        <title>Novel microbial diversity and functional potential in the marine mammal oral microbiome.</title>
        <authorList>
            <person name="Dudek N.K."/>
            <person name="Sun C.L."/>
            <person name="Burstein D."/>
            <person name="Kantor R.S."/>
            <person name="Aliaga Goltsman D.S."/>
            <person name="Bik E.M."/>
            <person name="Thomas B.C."/>
            <person name="Banfield J.F."/>
            <person name="Relman D.A."/>
        </authorList>
    </citation>
    <scope>NUCLEOTIDE SEQUENCE [LARGE SCALE GENOMIC DNA]</scope>
    <source>
        <strain evidence="5">DOLJORAL78_47_16</strain>
    </source>
</reference>
<dbReference type="EMBL" id="PDSK01000115">
    <property type="protein sequence ID" value="PIE32328.1"/>
    <property type="molecule type" value="Genomic_DNA"/>
</dbReference>
<dbReference type="Pfam" id="PF03968">
    <property type="entry name" value="LptD_N"/>
    <property type="match status" value="2"/>
</dbReference>
<protein>
    <recommendedName>
        <fullName evidence="4">Organic solvent tolerance-like N-terminal domain-containing protein</fullName>
    </recommendedName>
</protein>
<name>A0A2G6K9E8_9BACT</name>
<dbReference type="Gene3D" id="2.60.450.10">
    <property type="entry name" value="Lipopolysaccharide (LPS) transport protein A like domain"/>
    <property type="match status" value="2"/>
</dbReference>
<dbReference type="PANTHER" id="PTHR36504:SF1">
    <property type="entry name" value="LIPOPOLYSACCHARIDE EXPORT SYSTEM PROTEIN LPTA"/>
    <property type="match status" value="1"/>
</dbReference>
<dbReference type="GO" id="GO:0015920">
    <property type="term" value="P:lipopolysaccharide transport"/>
    <property type="evidence" value="ECO:0007669"/>
    <property type="project" value="TreeGrafter"/>
</dbReference>
<sequence>MTGITGSQKRADVSFISFFLTAYNIMKISTARFGHFTVGIICFMIGWGSLFAQVSEGQQNPLAERKSGGSVVITGDNLQIDSEKKIATYTGNVKVVQGETTMFSDTLVIYLDEAGRQLHKAVATGNVRIVDSTVTATGDEGILYNAEQKLELINNAKVWQDNNTITAHRISVYLNEQVLEGHTEDASERASMTIYSTGEFATPFDSRDSEKPQAEASQDQVTAQEPPPKDTTEEDATPIVITSDTLRLDNTAQQATFSGDVEATDHETTLNADDMVVYITQNETAGNDVDRIEVEGNVKITNKTTVVTGATGLFLNQKQFARVEGDEENKAKVDDKEQNLVLEAPVIEIDLKTNQLGATGGAASSSETPAEDTKPSGSQRIRTEFGTEDSDSFFSGDEGTPTPQPETTVAPESEKEIDRSNFPSVTVYPKKEGA</sequence>
<organism evidence="5 6">
    <name type="scientific">candidate division KSB3 bacterium</name>
    <dbReference type="NCBI Taxonomy" id="2044937"/>
    <lineage>
        <taxon>Bacteria</taxon>
        <taxon>candidate division KSB3</taxon>
    </lineage>
</organism>
<evidence type="ECO:0000313" key="6">
    <source>
        <dbReference type="Proteomes" id="UP000230821"/>
    </source>
</evidence>
<proteinExistence type="predicted"/>
<dbReference type="AlphaFoldDB" id="A0A2G6K9E8"/>